<protein>
    <submittedName>
        <fullName evidence="1">Phosphoglycolate phosphatase</fullName>
        <ecNumber evidence="1">3.1.3.18</ecNumber>
    </submittedName>
</protein>
<dbReference type="InterPro" id="IPR023214">
    <property type="entry name" value="HAD_sf"/>
</dbReference>
<dbReference type="Pfam" id="PF00702">
    <property type="entry name" value="Hydrolase"/>
    <property type="match status" value="1"/>
</dbReference>
<reference evidence="1" key="1">
    <citation type="submission" date="2019-06" db="EMBL/GenBank/DDBJ databases">
        <authorList>
            <person name="Murdoch R.W."/>
            <person name="Fathepure B."/>
        </authorList>
    </citation>
    <scope>NUCLEOTIDE SEQUENCE</scope>
</reference>
<dbReference type="EC" id="3.1.3.18" evidence="1"/>
<accession>A0A5B8REU9</accession>
<dbReference type="NCBIfam" id="TIGR01549">
    <property type="entry name" value="HAD-SF-IA-v1"/>
    <property type="match status" value="1"/>
</dbReference>
<dbReference type="PANTHER" id="PTHR43434:SF1">
    <property type="entry name" value="PHOSPHOGLYCOLATE PHOSPHATASE"/>
    <property type="match status" value="1"/>
</dbReference>
<dbReference type="GO" id="GO:0008967">
    <property type="term" value="F:phosphoglycolate phosphatase activity"/>
    <property type="evidence" value="ECO:0007669"/>
    <property type="project" value="UniProtKB-EC"/>
</dbReference>
<dbReference type="SUPFAM" id="SSF56784">
    <property type="entry name" value="HAD-like"/>
    <property type="match status" value="1"/>
</dbReference>
<dbReference type="InterPro" id="IPR050155">
    <property type="entry name" value="HAD-like_hydrolase_sf"/>
</dbReference>
<dbReference type="SFLD" id="SFLDS00003">
    <property type="entry name" value="Haloacid_Dehalogenase"/>
    <property type="match status" value="1"/>
</dbReference>
<proteinExistence type="predicted"/>
<dbReference type="AlphaFoldDB" id="A0A5B8REU9"/>
<dbReference type="Gene3D" id="1.10.150.240">
    <property type="entry name" value="Putative phosphatase, domain 2"/>
    <property type="match status" value="1"/>
</dbReference>
<dbReference type="GO" id="GO:0006281">
    <property type="term" value="P:DNA repair"/>
    <property type="evidence" value="ECO:0007669"/>
    <property type="project" value="TreeGrafter"/>
</dbReference>
<sequence>MTMSGGAGVRAGIRGVLFDKDGTLFDYHRTWRPVNEAAALEAAGGDAALADRLLSVAGHDPASGRVAAGSLLAAGHTGEIAGAWAQTLGLEASERTALVARLDRVFARLGPVHATPVTELEALFAALRALGLHLGVATSDGERATRAMLAGFVTPGVLSFVAGYDSGHGGKPEPGMVRGFCAATGIGPEAVAVVGDNLHDIRMARAAGCGLAIGVLSGTGSREGLAAEADMVMETVEALPAWLAGSA</sequence>
<dbReference type="EMBL" id="MN079122">
    <property type="protein sequence ID" value="QEA06042.1"/>
    <property type="molecule type" value="Genomic_DNA"/>
</dbReference>
<gene>
    <name evidence="1" type="primary">gph_2</name>
    <name evidence="1" type="ORF">KBTEX_02371</name>
</gene>
<dbReference type="PANTHER" id="PTHR43434">
    <property type="entry name" value="PHOSPHOGLYCOLATE PHOSPHATASE"/>
    <property type="match status" value="1"/>
</dbReference>
<organism evidence="1">
    <name type="scientific">uncultured organism</name>
    <dbReference type="NCBI Taxonomy" id="155900"/>
    <lineage>
        <taxon>unclassified sequences</taxon>
        <taxon>environmental samples</taxon>
    </lineage>
</organism>
<dbReference type="SFLD" id="SFLDG01129">
    <property type="entry name" value="C1.5:_HAD__Beta-PGM__Phosphata"/>
    <property type="match status" value="1"/>
</dbReference>
<keyword evidence="1" id="KW-0378">Hydrolase</keyword>
<dbReference type="InterPro" id="IPR006439">
    <property type="entry name" value="HAD-SF_hydro_IA"/>
</dbReference>
<dbReference type="CDD" id="cd01427">
    <property type="entry name" value="HAD_like"/>
    <property type="match status" value="1"/>
</dbReference>
<dbReference type="InterPro" id="IPR023198">
    <property type="entry name" value="PGP-like_dom2"/>
</dbReference>
<dbReference type="InterPro" id="IPR036412">
    <property type="entry name" value="HAD-like_sf"/>
</dbReference>
<evidence type="ECO:0000313" key="1">
    <source>
        <dbReference type="EMBL" id="QEA06042.1"/>
    </source>
</evidence>
<name>A0A5B8REU9_9ZZZZ</name>
<dbReference type="Gene3D" id="3.40.50.1000">
    <property type="entry name" value="HAD superfamily/HAD-like"/>
    <property type="match status" value="1"/>
</dbReference>